<organism evidence="1 2">
    <name type="scientific">Anisodus tanguticus</name>
    <dbReference type="NCBI Taxonomy" id="243964"/>
    <lineage>
        <taxon>Eukaryota</taxon>
        <taxon>Viridiplantae</taxon>
        <taxon>Streptophyta</taxon>
        <taxon>Embryophyta</taxon>
        <taxon>Tracheophyta</taxon>
        <taxon>Spermatophyta</taxon>
        <taxon>Magnoliopsida</taxon>
        <taxon>eudicotyledons</taxon>
        <taxon>Gunneridae</taxon>
        <taxon>Pentapetalae</taxon>
        <taxon>asterids</taxon>
        <taxon>lamiids</taxon>
        <taxon>Solanales</taxon>
        <taxon>Solanaceae</taxon>
        <taxon>Solanoideae</taxon>
        <taxon>Hyoscyameae</taxon>
        <taxon>Anisodus</taxon>
    </lineage>
</organism>
<dbReference type="EMBL" id="JAVYJV010000014">
    <property type="protein sequence ID" value="KAK4353792.1"/>
    <property type="molecule type" value="Genomic_DNA"/>
</dbReference>
<name>A0AAE1RN22_9SOLA</name>
<evidence type="ECO:0000313" key="1">
    <source>
        <dbReference type="EMBL" id="KAK4353792.1"/>
    </source>
</evidence>
<comment type="caution">
    <text evidence="1">The sequence shown here is derived from an EMBL/GenBank/DDBJ whole genome shotgun (WGS) entry which is preliminary data.</text>
</comment>
<dbReference type="PANTHER" id="PTHR36264">
    <property type="entry name" value="SET DOMAIN-CONTAINING PROTEIN"/>
    <property type="match status" value="1"/>
</dbReference>
<dbReference type="PANTHER" id="PTHR36264:SF5">
    <property type="entry name" value="SET DOMAIN-CONTAINING PROTEIN"/>
    <property type="match status" value="1"/>
</dbReference>
<reference evidence="1" key="1">
    <citation type="submission" date="2023-12" db="EMBL/GenBank/DDBJ databases">
        <title>Genome assembly of Anisodus tanguticus.</title>
        <authorList>
            <person name="Wang Y.-J."/>
        </authorList>
    </citation>
    <scope>NUCLEOTIDE SEQUENCE</scope>
    <source>
        <strain evidence="1">KB-2021</strain>
        <tissue evidence="1">Leaf</tissue>
    </source>
</reference>
<accession>A0AAE1RN22</accession>
<dbReference type="Proteomes" id="UP001291623">
    <property type="component" value="Unassembled WGS sequence"/>
</dbReference>
<dbReference type="AlphaFoldDB" id="A0AAE1RN22"/>
<protein>
    <submittedName>
        <fullName evidence="1">Uncharacterized protein</fullName>
    </submittedName>
</protein>
<proteinExistence type="predicted"/>
<gene>
    <name evidence="1" type="ORF">RND71_025986</name>
</gene>
<sequence length="215" mass="25313">MEIGLVFEFRMFDPTLRSDPTLSKVTRPELDKKKRKEIECSLLSKEINKKMLQGLGLSSEEEACKISNTPWLVTRRLVEIRDIYPAPVIDLQNPWQIKKVVTHYEVAVGKLMLPFADIFEHVFRYWTLDTTKFVTLGHRKHIDLWDVTKENHPKNYHNEGTYIEMLPNQDYALVCVDLFKDRGLSIDDEIGLYWDPRSSNFKFKLIKKGHDEIML</sequence>
<keyword evidence="2" id="KW-1185">Reference proteome</keyword>
<evidence type="ECO:0000313" key="2">
    <source>
        <dbReference type="Proteomes" id="UP001291623"/>
    </source>
</evidence>